<organism evidence="9">
    <name type="scientific">Vecturithrix granuli</name>
    <dbReference type="NCBI Taxonomy" id="1499967"/>
    <lineage>
        <taxon>Bacteria</taxon>
        <taxon>Candidatus Moduliflexota</taxon>
        <taxon>Candidatus Vecturitrichia</taxon>
        <taxon>Candidatus Vecturitrichales</taxon>
        <taxon>Candidatus Vecturitrichaceae</taxon>
        <taxon>Candidatus Vecturithrix</taxon>
    </lineage>
</organism>
<proteinExistence type="predicted"/>
<dbReference type="Pfam" id="PF06808">
    <property type="entry name" value="DctM"/>
    <property type="match status" value="1"/>
</dbReference>
<evidence type="ECO:0000256" key="1">
    <source>
        <dbReference type="ARBA" id="ARBA00004429"/>
    </source>
</evidence>
<feature type="transmembrane region" description="Helical" evidence="7">
    <location>
        <begin position="170"/>
        <end position="190"/>
    </location>
</feature>
<dbReference type="GO" id="GO:0022857">
    <property type="term" value="F:transmembrane transporter activity"/>
    <property type="evidence" value="ECO:0007669"/>
    <property type="project" value="TreeGrafter"/>
</dbReference>
<feature type="transmembrane region" description="Helical" evidence="7">
    <location>
        <begin position="215"/>
        <end position="233"/>
    </location>
</feature>
<dbReference type="HOGENOM" id="CLU_019824_4_1_0"/>
<keyword evidence="10" id="KW-1185">Reference proteome</keyword>
<evidence type="ECO:0000256" key="6">
    <source>
        <dbReference type="ARBA" id="ARBA00023136"/>
    </source>
</evidence>
<reference evidence="9" key="1">
    <citation type="journal article" date="2015" name="PeerJ">
        <title>First genomic representation of candidate bacterial phylum KSB3 points to enhanced environmental sensing as a trigger of wastewater bulking.</title>
        <authorList>
            <person name="Sekiguchi Y."/>
            <person name="Ohashi A."/>
            <person name="Parks D.H."/>
            <person name="Yamauchi T."/>
            <person name="Tyson G.W."/>
            <person name="Hugenholtz P."/>
        </authorList>
    </citation>
    <scope>NUCLEOTIDE SEQUENCE [LARGE SCALE GENOMIC DNA]</scope>
</reference>
<keyword evidence="2" id="KW-1003">Cell membrane</keyword>
<dbReference type="STRING" id="1499967.U27_00853"/>
<dbReference type="PANTHER" id="PTHR33362:SF5">
    <property type="entry name" value="C4-DICARBOXYLATE TRAP TRANSPORTER LARGE PERMEASE PROTEIN DCTM"/>
    <property type="match status" value="1"/>
</dbReference>
<dbReference type="AlphaFoldDB" id="A0A081C8Q0"/>
<evidence type="ECO:0000313" key="9">
    <source>
        <dbReference type="EMBL" id="GAK60955.1"/>
    </source>
</evidence>
<evidence type="ECO:0000256" key="3">
    <source>
        <dbReference type="ARBA" id="ARBA00022519"/>
    </source>
</evidence>
<protein>
    <submittedName>
        <fullName evidence="9">DctM2 protein</fullName>
    </submittedName>
</protein>
<comment type="subcellular location">
    <subcellularLocation>
        <location evidence="1">Cell inner membrane</location>
        <topology evidence="1">Multi-pass membrane protein</topology>
    </subcellularLocation>
</comment>
<evidence type="ECO:0000256" key="7">
    <source>
        <dbReference type="SAM" id="Phobius"/>
    </source>
</evidence>
<dbReference type="PANTHER" id="PTHR33362">
    <property type="entry name" value="SIALIC ACID TRAP TRANSPORTER PERMEASE PROTEIN SIAT-RELATED"/>
    <property type="match status" value="1"/>
</dbReference>
<dbReference type="NCBIfam" id="TIGR00786">
    <property type="entry name" value="dctM"/>
    <property type="match status" value="1"/>
</dbReference>
<dbReference type="InterPro" id="IPR004681">
    <property type="entry name" value="TRAP_DctM"/>
</dbReference>
<feature type="transmembrane region" description="Helical" evidence="7">
    <location>
        <begin position="353"/>
        <end position="375"/>
    </location>
</feature>
<feature type="transmembrane region" description="Helical" evidence="7">
    <location>
        <begin position="46"/>
        <end position="67"/>
    </location>
</feature>
<feature type="transmembrane region" description="Helical" evidence="7">
    <location>
        <begin position="312"/>
        <end position="341"/>
    </location>
</feature>
<keyword evidence="3" id="KW-0997">Cell inner membrane</keyword>
<name>A0A081C8Q0_VECG1</name>
<feature type="transmembrane region" description="Helical" evidence="7">
    <location>
        <begin position="6"/>
        <end position="34"/>
    </location>
</feature>
<feature type="transmembrane region" description="Helical" evidence="7">
    <location>
        <begin position="270"/>
        <end position="292"/>
    </location>
</feature>
<keyword evidence="5 7" id="KW-1133">Transmembrane helix</keyword>
<accession>A0A081C8Q0</accession>
<sequence length="425" mass="45706">MITLVILIFVILLLSSTPIAIVIGLTSIAAMSFLTNVPLRVIPQQLFTAVDSSALMAVPLFVLAGQIMTAGKISDRLIKVASNLVSSIRGGMAIAAVLACAFFAAISGSSPATVVAVGSIMIPALMDRGYHKNFSTGLLTTAGSLGIMIPPSIPMIIYALIMNVSVTREFLAGIVPGIVISLLFIAYSYVQARKHNWGSAEPASLREILLSIKRGVWGLLLPVLVLGGIYGGIFTPTEAAAVSVVYALGCELFLYRGLTFAQLPKILREAALLSAVLLFIVANASCLSWFLASQQVPNKVALYIGEVVTSRWMFLLLVNLLFLFLGTLMDIVSAMIILCPIFFPMLQKFEIDLVHFGIIMIVNIEIGFLSPPFGLNLFVASGITKRSVIDVARSVLPFLIIMLLVLLLITYLPFISLSLPDLLMK</sequence>
<evidence type="ECO:0000259" key="8">
    <source>
        <dbReference type="Pfam" id="PF06808"/>
    </source>
</evidence>
<feature type="transmembrane region" description="Helical" evidence="7">
    <location>
        <begin position="93"/>
        <end position="126"/>
    </location>
</feature>
<dbReference type="Proteomes" id="UP000030661">
    <property type="component" value="Unassembled WGS sequence"/>
</dbReference>
<feature type="transmembrane region" description="Helical" evidence="7">
    <location>
        <begin position="395"/>
        <end position="419"/>
    </location>
</feature>
<keyword evidence="4 7" id="KW-0812">Transmembrane</keyword>
<feature type="transmembrane region" description="Helical" evidence="7">
    <location>
        <begin position="138"/>
        <end position="164"/>
    </location>
</feature>
<evidence type="ECO:0000313" key="10">
    <source>
        <dbReference type="Proteomes" id="UP000030661"/>
    </source>
</evidence>
<keyword evidence="6 7" id="KW-0472">Membrane</keyword>
<dbReference type="GO" id="GO:0005886">
    <property type="term" value="C:plasma membrane"/>
    <property type="evidence" value="ECO:0007669"/>
    <property type="project" value="UniProtKB-SubCell"/>
</dbReference>
<evidence type="ECO:0000256" key="4">
    <source>
        <dbReference type="ARBA" id="ARBA00022692"/>
    </source>
</evidence>
<feature type="domain" description="TRAP C4-dicarboxylate transport system permease DctM subunit" evidence="8">
    <location>
        <begin position="7"/>
        <end position="413"/>
    </location>
</feature>
<dbReference type="eggNOG" id="COG1593">
    <property type="taxonomic scope" value="Bacteria"/>
</dbReference>
<evidence type="ECO:0000256" key="5">
    <source>
        <dbReference type="ARBA" id="ARBA00022989"/>
    </source>
</evidence>
<dbReference type="EMBL" id="DF820476">
    <property type="protein sequence ID" value="GAK60955.1"/>
    <property type="molecule type" value="Genomic_DNA"/>
</dbReference>
<gene>
    <name evidence="9" type="ORF">U27_00853</name>
</gene>
<dbReference type="InterPro" id="IPR010656">
    <property type="entry name" value="DctM"/>
</dbReference>
<dbReference type="PIRSF" id="PIRSF006066">
    <property type="entry name" value="HI0050"/>
    <property type="match status" value="1"/>
</dbReference>
<feature type="transmembrane region" description="Helical" evidence="7">
    <location>
        <begin position="239"/>
        <end position="258"/>
    </location>
</feature>
<evidence type="ECO:0000256" key="2">
    <source>
        <dbReference type="ARBA" id="ARBA00022475"/>
    </source>
</evidence>